<reference evidence="1 2" key="1">
    <citation type="journal article" date="2018" name="Mol. Biol. Evol.">
        <title>Broad Genomic Sampling Reveals a Smut Pathogenic Ancestry of the Fungal Clade Ustilaginomycotina.</title>
        <authorList>
            <person name="Kijpornyongpan T."/>
            <person name="Mondo S.J."/>
            <person name="Barry K."/>
            <person name="Sandor L."/>
            <person name="Lee J."/>
            <person name="Lipzen A."/>
            <person name="Pangilinan J."/>
            <person name="LaButti K."/>
            <person name="Hainaut M."/>
            <person name="Henrissat B."/>
            <person name="Grigoriev I.V."/>
            <person name="Spatafora J.W."/>
            <person name="Aime M.C."/>
        </authorList>
    </citation>
    <scope>NUCLEOTIDE SEQUENCE [LARGE SCALE GENOMIC DNA]</scope>
    <source>
        <strain evidence="1 2">MCA 3645</strain>
    </source>
</reference>
<evidence type="ECO:0000313" key="1">
    <source>
        <dbReference type="EMBL" id="PWY98624.1"/>
    </source>
</evidence>
<dbReference type="AlphaFoldDB" id="A0A317XK21"/>
<name>A0A317XK21_9BASI</name>
<dbReference type="InParanoid" id="A0A317XK21"/>
<organism evidence="1 2">
    <name type="scientific">Testicularia cyperi</name>
    <dbReference type="NCBI Taxonomy" id="1882483"/>
    <lineage>
        <taxon>Eukaryota</taxon>
        <taxon>Fungi</taxon>
        <taxon>Dikarya</taxon>
        <taxon>Basidiomycota</taxon>
        <taxon>Ustilaginomycotina</taxon>
        <taxon>Ustilaginomycetes</taxon>
        <taxon>Ustilaginales</taxon>
        <taxon>Anthracoideaceae</taxon>
        <taxon>Testicularia</taxon>
    </lineage>
</organism>
<protein>
    <submittedName>
        <fullName evidence="1">Uncharacterized protein</fullName>
    </submittedName>
</protein>
<dbReference type="EMBL" id="KZ819198">
    <property type="protein sequence ID" value="PWY98624.1"/>
    <property type="molecule type" value="Genomic_DNA"/>
</dbReference>
<gene>
    <name evidence="1" type="ORF">BCV70DRAFT_218632</name>
</gene>
<dbReference type="Proteomes" id="UP000246740">
    <property type="component" value="Unassembled WGS sequence"/>
</dbReference>
<evidence type="ECO:0000313" key="2">
    <source>
        <dbReference type="Proteomes" id="UP000246740"/>
    </source>
</evidence>
<proteinExistence type="predicted"/>
<accession>A0A317XK21</accession>
<sequence>MEAPKVIGQATKEANKALKLTANDFLGSGVKRKSVAGTYAGLGAVGLGAGAIGYNAVNMEAKQAEQQAKRIKNEVANKHFCAKERERAAKAAIDKRALTDEGLAAVEDYSKFIATTEAVVGSALAVKTANMNYQASRADLQAMRC</sequence>
<keyword evidence="2" id="KW-1185">Reference proteome</keyword>